<sequence length="81" mass="8953">MPLATSTLRLLPHRTYAVHASLSLRIPGELRSISWTPTFHSICDHVKSSSSRQPACLLGISQRTGPRPVGLGSIFDMHFEK</sequence>
<protein>
    <submittedName>
        <fullName evidence="1">Uncharacterized protein</fullName>
    </submittedName>
</protein>
<gene>
    <name evidence="1" type="ORF">FA95DRAFT_1560703</name>
</gene>
<proteinExistence type="predicted"/>
<reference evidence="1" key="2">
    <citation type="journal article" date="2022" name="New Phytol.">
        <title>Evolutionary transition to the ectomycorrhizal habit in the genomes of a hyperdiverse lineage of mushroom-forming fungi.</title>
        <authorList>
            <person name="Looney B."/>
            <person name="Miyauchi S."/>
            <person name="Morin E."/>
            <person name="Drula E."/>
            <person name="Courty P.E."/>
            <person name="Kohler A."/>
            <person name="Kuo A."/>
            <person name="LaButti K."/>
            <person name="Pangilinan J."/>
            <person name="Lipzen A."/>
            <person name="Riley R."/>
            <person name="Andreopoulos W."/>
            <person name="He G."/>
            <person name="Johnson J."/>
            <person name="Nolan M."/>
            <person name="Tritt A."/>
            <person name="Barry K.W."/>
            <person name="Grigoriev I.V."/>
            <person name="Nagy L.G."/>
            <person name="Hibbett D."/>
            <person name="Henrissat B."/>
            <person name="Matheny P.B."/>
            <person name="Labbe J."/>
            <person name="Martin F.M."/>
        </authorList>
    </citation>
    <scope>NUCLEOTIDE SEQUENCE</scope>
    <source>
        <strain evidence="1">FP105234-sp</strain>
    </source>
</reference>
<comment type="caution">
    <text evidence="1">The sequence shown here is derived from an EMBL/GenBank/DDBJ whole genome shotgun (WGS) entry which is preliminary data.</text>
</comment>
<accession>A0ACB8RP04</accession>
<organism evidence="1 2">
    <name type="scientific">Auriscalpium vulgare</name>
    <dbReference type="NCBI Taxonomy" id="40419"/>
    <lineage>
        <taxon>Eukaryota</taxon>
        <taxon>Fungi</taxon>
        <taxon>Dikarya</taxon>
        <taxon>Basidiomycota</taxon>
        <taxon>Agaricomycotina</taxon>
        <taxon>Agaricomycetes</taxon>
        <taxon>Russulales</taxon>
        <taxon>Auriscalpiaceae</taxon>
        <taxon>Auriscalpium</taxon>
    </lineage>
</organism>
<name>A0ACB8RP04_9AGAM</name>
<evidence type="ECO:0000313" key="1">
    <source>
        <dbReference type="EMBL" id="KAI0045838.1"/>
    </source>
</evidence>
<evidence type="ECO:0000313" key="2">
    <source>
        <dbReference type="Proteomes" id="UP000814033"/>
    </source>
</evidence>
<dbReference type="EMBL" id="MU275940">
    <property type="protein sequence ID" value="KAI0045838.1"/>
    <property type="molecule type" value="Genomic_DNA"/>
</dbReference>
<keyword evidence="2" id="KW-1185">Reference proteome</keyword>
<reference evidence="1" key="1">
    <citation type="submission" date="2021-02" db="EMBL/GenBank/DDBJ databases">
        <authorList>
            <consortium name="DOE Joint Genome Institute"/>
            <person name="Ahrendt S."/>
            <person name="Looney B.P."/>
            <person name="Miyauchi S."/>
            <person name="Morin E."/>
            <person name="Drula E."/>
            <person name="Courty P.E."/>
            <person name="Chicoki N."/>
            <person name="Fauchery L."/>
            <person name="Kohler A."/>
            <person name="Kuo A."/>
            <person name="Labutti K."/>
            <person name="Pangilinan J."/>
            <person name="Lipzen A."/>
            <person name="Riley R."/>
            <person name="Andreopoulos W."/>
            <person name="He G."/>
            <person name="Johnson J."/>
            <person name="Barry K.W."/>
            <person name="Grigoriev I.V."/>
            <person name="Nagy L."/>
            <person name="Hibbett D."/>
            <person name="Henrissat B."/>
            <person name="Matheny P.B."/>
            <person name="Labbe J."/>
            <person name="Martin F."/>
        </authorList>
    </citation>
    <scope>NUCLEOTIDE SEQUENCE</scope>
    <source>
        <strain evidence="1">FP105234-sp</strain>
    </source>
</reference>
<dbReference type="Proteomes" id="UP000814033">
    <property type="component" value="Unassembled WGS sequence"/>
</dbReference>